<evidence type="ECO:0000313" key="6">
    <source>
        <dbReference type="Proteomes" id="UP000002574"/>
    </source>
</evidence>
<dbReference type="InterPro" id="IPR004305">
    <property type="entry name" value="Thiaminase-2/PQQC"/>
</dbReference>
<dbReference type="STRING" id="608538.HTH_1212"/>
<evidence type="ECO:0000256" key="1">
    <source>
        <dbReference type="ARBA" id="ARBA00022905"/>
    </source>
</evidence>
<reference evidence="5 6" key="1">
    <citation type="journal article" date="2010" name="J. Bacteriol.">
        <title>Complete genome sequence of the thermophilic, obligately chemolithoautotrophic hydrogen-oxidizing bacterium Hydrogenobacter thermophilus TK-6.</title>
        <authorList>
            <person name="Arai H."/>
            <person name="Kanbe H."/>
            <person name="Ishii M."/>
            <person name="Igarashi Y."/>
        </authorList>
    </citation>
    <scope>NUCLEOTIDE SEQUENCE [LARGE SCALE GENOMIC DNA]</scope>
    <source>
        <strain evidence="6">DSM 6534 / IAM 12695 / TK-6 [Tokyo]</strain>
    </source>
</reference>
<dbReference type="KEGG" id="hth:HTH_1212"/>
<dbReference type="AlphaFoldDB" id="D3DIL4"/>
<dbReference type="eggNOG" id="COG5424">
    <property type="taxonomic scope" value="Bacteria"/>
</dbReference>
<dbReference type="GO" id="GO:0018189">
    <property type="term" value="P:pyrroloquinoline quinone biosynthetic process"/>
    <property type="evidence" value="ECO:0007669"/>
    <property type="project" value="UniProtKB-UniRule"/>
</dbReference>
<comment type="similarity">
    <text evidence="3">Belongs to the PqqC family.</text>
</comment>
<dbReference type="PANTHER" id="PTHR40279">
    <property type="entry name" value="PQQC-LIKE PROTEIN"/>
    <property type="match status" value="1"/>
</dbReference>
<accession>D3DIL4</accession>
<keyword evidence="2 3" id="KW-0560">Oxidoreductase</keyword>
<dbReference type="EC" id="1.3.3.11" evidence="3"/>
<dbReference type="PANTHER" id="PTHR40279:SF3">
    <property type="entry name" value="4-AMINOBENZOATE SYNTHASE"/>
    <property type="match status" value="1"/>
</dbReference>
<evidence type="ECO:0000256" key="3">
    <source>
        <dbReference type="HAMAP-Rule" id="MF_00654"/>
    </source>
</evidence>
<dbReference type="Proteomes" id="UP000002574">
    <property type="component" value="Chromosome"/>
</dbReference>
<proteinExistence type="inferred from homology"/>
<dbReference type="GO" id="GO:0033732">
    <property type="term" value="F:pyrroloquinoline-quinone synthase activity"/>
    <property type="evidence" value="ECO:0007669"/>
    <property type="project" value="UniProtKB-EC"/>
</dbReference>
<evidence type="ECO:0000259" key="4">
    <source>
        <dbReference type="Pfam" id="PF03070"/>
    </source>
</evidence>
<dbReference type="Pfam" id="PF03070">
    <property type="entry name" value="TENA_THI-4"/>
    <property type="match status" value="1"/>
</dbReference>
<keyword evidence="6" id="KW-1185">Reference proteome</keyword>
<evidence type="ECO:0000256" key="2">
    <source>
        <dbReference type="ARBA" id="ARBA00023002"/>
    </source>
</evidence>
<dbReference type="HAMAP" id="MF_00654">
    <property type="entry name" value="PQQ_syn_PqqC"/>
    <property type="match status" value="1"/>
</dbReference>
<dbReference type="EMBL" id="AP011112">
    <property type="protein sequence ID" value="BAI69666.1"/>
    <property type="molecule type" value="Genomic_DNA"/>
</dbReference>
<comment type="function">
    <text evidence="3">Ring cyclization and eight-electron oxidation of 3a-(2-amino-2-carboxyethyl)-4,5-dioxo-4,5,6,7,8,9-hexahydroquinoline-7,9-dicarboxylic-acid to PQQ.</text>
</comment>
<dbReference type="SUPFAM" id="SSF48613">
    <property type="entry name" value="Heme oxygenase-like"/>
    <property type="match status" value="1"/>
</dbReference>
<gene>
    <name evidence="3" type="primary">pqqC</name>
    <name evidence="5" type="synonym">pqqC1</name>
    <name evidence="5" type="ordered locus">HTH_1212</name>
</gene>
<name>D3DIL4_HYDTT</name>
<dbReference type="InterPro" id="IPR039068">
    <property type="entry name" value="PqqC-like"/>
</dbReference>
<comment type="catalytic activity">
    <reaction evidence="3">
        <text>6-(2-amino-2-carboxyethyl)-7,8-dioxo-1,2,3,4,7,8-hexahydroquinoline-2,4-dicarboxylate + 3 O2 = pyrroloquinoline quinone + 2 H2O2 + 2 H2O + H(+)</text>
        <dbReference type="Rhea" id="RHEA:10692"/>
        <dbReference type="ChEBI" id="CHEBI:15377"/>
        <dbReference type="ChEBI" id="CHEBI:15378"/>
        <dbReference type="ChEBI" id="CHEBI:15379"/>
        <dbReference type="ChEBI" id="CHEBI:16240"/>
        <dbReference type="ChEBI" id="CHEBI:58442"/>
        <dbReference type="ChEBI" id="CHEBI:58778"/>
        <dbReference type="EC" id="1.3.3.11"/>
    </reaction>
</comment>
<dbReference type="UniPathway" id="UPA00539"/>
<organism evidence="5 6">
    <name type="scientific">Hydrogenobacter thermophilus (strain DSM 6534 / IAM 12695 / TK-6)</name>
    <dbReference type="NCBI Taxonomy" id="608538"/>
    <lineage>
        <taxon>Bacteria</taxon>
        <taxon>Pseudomonadati</taxon>
        <taxon>Aquificota</taxon>
        <taxon>Aquificia</taxon>
        <taxon>Aquificales</taxon>
        <taxon>Aquificaceae</taxon>
        <taxon>Hydrogenobacter</taxon>
    </lineage>
</organism>
<dbReference type="NCBIfam" id="TIGR02111">
    <property type="entry name" value="PQQ_syn_pqqC"/>
    <property type="match status" value="1"/>
</dbReference>
<sequence length="239" mass="28245">MLSLRRCAVSSSDTFQDFVEVLKLEGYKRYHIHHPFHRLMVEGKLTPGQIRAWVVNRFYYQRILPMKDAAIISNCPFPEVRRIWIKRILNHDNYGIEMWIKLGEAVGLSRSDLLEGAVLPGVKLACDAYLDFCKNRSWLEGIASSLTTLVAPNAHMERLEHMRKHYEWIKPNGFEYFEWRLKEGPEDSHMALNILKEYIKTEDEKERCIEALIFKTAVLWNMLDALYMEYVINGRRDYE</sequence>
<keyword evidence="1 3" id="KW-0884">PQQ biosynthesis</keyword>
<dbReference type="Gene3D" id="1.20.910.10">
    <property type="entry name" value="Heme oxygenase-like"/>
    <property type="match status" value="1"/>
</dbReference>
<dbReference type="InterPro" id="IPR016084">
    <property type="entry name" value="Haem_Oase-like_multi-hlx"/>
</dbReference>
<protein>
    <recommendedName>
        <fullName evidence="3">Pyrroloquinoline-quinone synthase</fullName>
        <ecNumber evidence="3">1.3.3.11</ecNumber>
    </recommendedName>
    <alternativeName>
        <fullName evidence="3">Coenzyme PQQ synthesis protein C</fullName>
    </alternativeName>
    <alternativeName>
        <fullName evidence="3">Pyrroloquinoline quinone biosynthesis protein C</fullName>
    </alternativeName>
</protein>
<evidence type="ECO:0000313" key="5">
    <source>
        <dbReference type="EMBL" id="BAI69666.1"/>
    </source>
</evidence>
<dbReference type="InterPro" id="IPR011845">
    <property type="entry name" value="PqqC"/>
</dbReference>
<feature type="domain" description="Thiaminase-2/PQQC" evidence="4">
    <location>
        <begin position="27"/>
        <end position="224"/>
    </location>
</feature>
<comment type="pathway">
    <text evidence="3">Cofactor biosynthesis; pyrroloquinoline quinone biosynthesis.</text>
</comment>